<keyword evidence="1" id="KW-0472">Membrane</keyword>
<accession>A0AAU9UJJ5</accession>
<evidence type="ECO:0000256" key="1">
    <source>
        <dbReference type="SAM" id="Phobius"/>
    </source>
</evidence>
<dbReference type="AlphaFoldDB" id="A0AAU9UJJ5"/>
<reference evidence="2" key="1">
    <citation type="submission" date="2022-03" db="EMBL/GenBank/DDBJ databases">
        <authorList>
            <person name="Tunstrom K."/>
        </authorList>
    </citation>
    <scope>NUCLEOTIDE SEQUENCE</scope>
</reference>
<evidence type="ECO:0000313" key="3">
    <source>
        <dbReference type="Proteomes" id="UP001153954"/>
    </source>
</evidence>
<keyword evidence="1" id="KW-1133">Transmembrane helix</keyword>
<protein>
    <submittedName>
        <fullName evidence="2">Uncharacterized protein</fullName>
    </submittedName>
</protein>
<name>A0AAU9UJJ5_EUPED</name>
<gene>
    <name evidence="2" type="ORF">EEDITHA_LOCUS14470</name>
</gene>
<keyword evidence="1" id="KW-0812">Transmembrane</keyword>
<keyword evidence="3" id="KW-1185">Reference proteome</keyword>
<sequence>MPEPKEIGHQIKFPNTLMGLFKKGWWEIPEIMASSCLGLLGIGLGFIAVLNYVKNDGDNREYKKVYMIMRPDDPRVPRLKNPVYTQYKG</sequence>
<organism evidence="2 3">
    <name type="scientific">Euphydryas editha</name>
    <name type="common">Edith's checkerspot</name>
    <dbReference type="NCBI Taxonomy" id="104508"/>
    <lineage>
        <taxon>Eukaryota</taxon>
        <taxon>Metazoa</taxon>
        <taxon>Ecdysozoa</taxon>
        <taxon>Arthropoda</taxon>
        <taxon>Hexapoda</taxon>
        <taxon>Insecta</taxon>
        <taxon>Pterygota</taxon>
        <taxon>Neoptera</taxon>
        <taxon>Endopterygota</taxon>
        <taxon>Lepidoptera</taxon>
        <taxon>Glossata</taxon>
        <taxon>Ditrysia</taxon>
        <taxon>Papilionoidea</taxon>
        <taxon>Nymphalidae</taxon>
        <taxon>Nymphalinae</taxon>
        <taxon>Euphydryas</taxon>
    </lineage>
</organism>
<evidence type="ECO:0000313" key="2">
    <source>
        <dbReference type="EMBL" id="CAH2099505.1"/>
    </source>
</evidence>
<comment type="caution">
    <text evidence="2">The sequence shown here is derived from an EMBL/GenBank/DDBJ whole genome shotgun (WGS) entry which is preliminary data.</text>
</comment>
<dbReference type="EMBL" id="CAKOGL010000022">
    <property type="protein sequence ID" value="CAH2099505.1"/>
    <property type="molecule type" value="Genomic_DNA"/>
</dbReference>
<proteinExistence type="predicted"/>
<dbReference type="Proteomes" id="UP001153954">
    <property type="component" value="Unassembled WGS sequence"/>
</dbReference>
<feature type="transmembrane region" description="Helical" evidence="1">
    <location>
        <begin position="31"/>
        <end position="53"/>
    </location>
</feature>